<feature type="region of interest" description="Disordered" evidence="1">
    <location>
        <begin position="673"/>
        <end position="731"/>
    </location>
</feature>
<feature type="compositionally biased region" description="Basic residues" evidence="1">
    <location>
        <begin position="223"/>
        <end position="233"/>
    </location>
</feature>
<feature type="region of interest" description="Disordered" evidence="1">
    <location>
        <begin position="170"/>
        <end position="272"/>
    </location>
</feature>
<feature type="compositionally biased region" description="Basic and acidic residues" evidence="1">
    <location>
        <begin position="601"/>
        <end position="619"/>
    </location>
</feature>
<protein>
    <submittedName>
        <fullName evidence="2">Uncharacterized protein</fullName>
    </submittedName>
</protein>
<feature type="compositionally biased region" description="Polar residues" evidence="1">
    <location>
        <begin position="413"/>
        <end position="426"/>
    </location>
</feature>
<feature type="compositionally biased region" description="Basic and acidic residues" evidence="1">
    <location>
        <begin position="716"/>
        <end position="729"/>
    </location>
</feature>
<feature type="region of interest" description="Disordered" evidence="1">
    <location>
        <begin position="497"/>
        <end position="532"/>
    </location>
</feature>
<feature type="region of interest" description="Disordered" evidence="1">
    <location>
        <begin position="403"/>
        <end position="442"/>
    </location>
</feature>
<evidence type="ECO:0000313" key="3">
    <source>
        <dbReference type="Proteomes" id="UP001345827"/>
    </source>
</evidence>
<feature type="compositionally biased region" description="Polar residues" evidence="1">
    <location>
        <begin position="92"/>
        <end position="105"/>
    </location>
</feature>
<reference evidence="2 3" key="1">
    <citation type="submission" date="2023-06" db="EMBL/GenBank/DDBJ databases">
        <title>Black Yeasts Isolated from many extreme environments.</title>
        <authorList>
            <person name="Coleine C."/>
            <person name="Stajich J.E."/>
            <person name="Selbmann L."/>
        </authorList>
    </citation>
    <scope>NUCLEOTIDE SEQUENCE [LARGE SCALE GENOMIC DNA]</scope>
    <source>
        <strain evidence="2 3">CCFEE 5887</strain>
    </source>
</reference>
<dbReference type="EMBL" id="JAXLQG010000001">
    <property type="protein sequence ID" value="KAK5545680.1"/>
    <property type="molecule type" value="Genomic_DNA"/>
</dbReference>
<sequence>MPTRWLSLRLRDPSQHDSSDLDAAARQPDFDFAFPEPTSPPRNPAGEPMRTARPVNLRPATSGGATGKRKPRTQVSSTRPRTSENHNHPEPKNTNAATKSENSQIGLAFGSPSHPPSSFGTPLADQRSSECNSPCWHRSPLTSRSLQMQSKKWRKIGTLFKSRQVEIKREEVPSGPTIGLPTGLTVLDKSPTSQSSGFAEHKPRPIGKLAQSYRDPPPPPKEGHRHLIQRHTTKSAQQSEDDMLSRPSTATDASIWSQSYTRPPVPKLEIDIPGPPLDRYSVMFRNLPAARRSSSLLARRSKTLESLRSFDDSRPNTKAGEEDESKTDPGTLTPLMPPRFMDTPNSNRSPAASKYSLFPNTSPAPVKIPGRGSDHERHPLKRIASSPARLSPMQDRFFMAKPEPLNPKRLDSNEQMVNSPDDNTASTDREAPWSAAHSFQSSISSATTTDEMIFFDIKSFRDSKGVEDGHFVMTRPDSAAVELVRTRSKKVVATSKLRQAETAQSDQAEVEQPTTSILPPAPTSISNLPSAATTKHTSVNTAYFDEAIAAVERLTSPTTIPQERLPPITFTIPAITVATHSDDKPAQQSTSTSSSAFHSSRPSDIHINRLTSRSREEISRLIPSPVTEVKEDLSPKSDITIIKAPSPSPQPQSPPQAGKIIISPRFAAVRRIDRPIDDSPTIPQGPPSPTRRSPAPIATPKPPAPVPPASSSPGDPDDKPPPVPKKDAKFIPLSKYAAKSTVSKIEQAGIIPTRPIRANTTDNSLPLRSAPISVRTASKERSATLPSSLQGLEKTVPPAPAPARVNPMALNPVTVSVTSNSGSNAAAAEVAVARTVSLSRKQSARVNVARPRLVAPATRRAEAAPSSTTQTAASSSAQGQGHERTGSKAGMGILGHRHRRSASKSQCKDKVKITKREPSETKKIEDVERLFQEAWEGAKNWAILEKKAYSPVVVQAERGHKPGLSVGLVVESV</sequence>
<feature type="region of interest" description="Disordered" evidence="1">
    <location>
        <begin position="580"/>
        <end position="658"/>
    </location>
</feature>
<evidence type="ECO:0000313" key="2">
    <source>
        <dbReference type="EMBL" id="KAK5545680.1"/>
    </source>
</evidence>
<dbReference type="AlphaFoldDB" id="A0AAV9QQ77"/>
<accession>A0AAV9QQ77</accession>
<keyword evidence="3" id="KW-1185">Reference proteome</keyword>
<feature type="compositionally biased region" description="Polar residues" evidence="1">
    <location>
        <begin position="246"/>
        <end position="261"/>
    </location>
</feature>
<organism evidence="2 3">
    <name type="scientific">Vermiconidia calcicola</name>
    <dbReference type="NCBI Taxonomy" id="1690605"/>
    <lineage>
        <taxon>Eukaryota</taxon>
        <taxon>Fungi</taxon>
        <taxon>Dikarya</taxon>
        <taxon>Ascomycota</taxon>
        <taxon>Pezizomycotina</taxon>
        <taxon>Dothideomycetes</taxon>
        <taxon>Dothideomycetidae</taxon>
        <taxon>Mycosphaerellales</taxon>
        <taxon>Extremaceae</taxon>
        <taxon>Vermiconidia</taxon>
    </lineage>
</organism>
<comment type="caution">
    <text evidence="2">The sequence shown here is derived from an EMBL/GenBank/DDBJ whole genome shotgun (WGS) entry which is preliminary data.</text>
</comment>
<proteinExistence type="predicted"/>
<feature type="compositionally biased region" description="Basic and acidic residues" evidence="1">
    <location>
        <begin position="906"/>
        <end position="916"/>
    </location>
</feature>
<dbReference type="Proteomes" id="UP001345827">
    <property type="component" value="Unassembled WGS sequence"/>
</dbReference>
<feature type="compositionally biased region" description="Pro residues" evidence="1">
    <location>
        <begin position="697"/>
        <end position="710"/>
    </location>
</feature>
<feature type="compositionally biased region" description="Polar residues" evidence="1">
    <location>
        <begin position="501"/>
        <end position="532"/>
    </location>
</feature>
<feature type="region of interest" description="Disordered" evidence="1">
    <location>
        <begin position="775"/>
        <end position="805"/>
    </location>
</feature>
<feature type="compositionally biased region" description="Low complexity" evidence="1">
    <location>
        <begin position="586"/>
        <end position="600"/>
    </location>
</feature>
<feature type="compositionally biased region" description="Polar residues" evidence="1">
    <location>
        <begin position="140"/>
        <end position="149"/>
    </location>
</feature>
<feature type="compositionally biased region" description="Basic and acidic residues" evidence="1">
    <location>
        <begin position="9"/>
        <end position="19"/>
    </location>
</feature>
<feature type="region of interest" description="Disordered" evidence="1">
    <location>
        <begin position="1"/>
        <end position="149"/>
    </location>
</feature>
<feature type="compositionally biased region" description="Low complexity" evidence="1">
    <location>
        <begin position="863"/>
        <end position="880"/>
    </location>
</feature>
<feature type="compositionally biased region" description="Basic and acidic residues" evidence="1">
    <location>
        <begin position="81"/>
        <end position="91"/>
    </location>
</feature>
<name>A0AAV9QQ77_9PEZI</name>
<evidence type="ECO:0000256" key="1">
    <source>
        <dbReference type="SAM" id="MobiDB-lite"/>
    </source>
</evidence>
<feature type="region of interest" description="Disordered" evidence="1">
    <location>
        <begin position="853"/>
        <end position="916"/>
    </location>
</feature>
<feature type="region of interest" description="Disordered" evidence="1">
    <location>
        <begin position="307"/>
        <end position="378"/>
    </location>
</feature>
<gene>
    <name evidence="2" type="ORF">LTR25_000688</name>
</gene>